<keyword evidence="3" id="KW-0479">Metal-binding</keyword>
<evidence type="ECO:0000256" key="3">
    <source>
        <dbReference type="ARBA" id="ARBA00022723"/>
    </source>
</evidence>
<dbReference type="InterPro" id="IPR006066">
    <property type="entry name" value="NO2/SO3_Rdtase_FeS/sirohaem_BS"/>
</dbReference>
<gene>
    <name evidence="9" type="primary">fsr_1</name>
    <name evidence="9" type="ORF">EMLJLAPB_00023</name>
</gene>
<dbReference type="PANTHER" id="PTHR43809">
    <property type="entry name" value="NITRITE REDUCTASE (NADH) LARGE SUBUNIT"/>
    <property type="match status" value="1"/>
</dbReference>
<evidence type="ECO:0000256" key="6">
    <source>
        <dbReference type="ARBA" id="ARBA00023014"/>
    </source>
</evidence>
<sequence>MANEKKTDLPEKGAILQRDRETYAIAPAIPAGVVPPDVLRKIADVAEKYGAAAIKITGAQRMAIVGLKEEDIDSAWNDLGMDMGAAIGLCVRSVKTCPGTAFCKRGVSDSLGLGMALNDAYHGMSLPAKFKIGVSGCANCCGESWVRDIGFFGFRNGFKVVVGGNAGRKPRIAKELTYVESIEDAMKVTQSVIDYYKANAKQRERIGEFTDRIGFGEFTKKVL</sequence>
<dbReference type="InterPro" id="IPR036136">
    <property type="entry name" value="Nit/Sulf_reduc_fer-like_dom_sf"/>
</dbReference>
<dbReference type="GO" id="GO:0046872">
    <property type="term" value="F:metal ion binding"/>
    <property type="evidence" value="ECO:0007669"/>
    <property type="project" value="UniProtKB-KW"/>
</dbReference>
<dbReference type="Pfam" id="PF03460">
    <property type="entry name" value="NIR_SIR_ferr"/>
    <property type="match status" value="1"/>
</dbReference>
<accession>A0A811T564</accession>
<keyword evidence="6" id="KW-0411">Iron-sulfur</keyword>
<evidence type="ECO:0000256" key="5">
    <source>
        <dbReference type="ARBA" id="ARBA00023004"/>
    </source>
</evidence>
<feature type="domain" description="Nitrite/sulphite reductase 4Fe-4S" evidence="7">
    <location>
        <begin position="90"/>
        <end position="222"/>
    </location>
</feature>
<comment type="caution">
    <text evidence="9">The sequence shown here is derived from an EMBL/GenBank/DDBJ whole genome shotgun (WGS) entry which is preliminary data.</text>
</comment>
<protein>
    <submittedName>
        <fullName evidence="9">Coenzyme F420-dependent sulfite reductase</fullName>
        <ecNumber evidence="9">1.8.98.3</ecNumber>
    </submittedName>
</protein>
<keyword evidence="5" id="KW-0408">Iron</keyword>
<dbReference type="GO" id="GO:0051539">
    <property type="term" value="F:4 iron, 4 sulfur cluster binding"/>
    <property type="evidence" value="ECO:0007669"/>
    <property type="project" value="UniProtKB-KW"/>
</dbReference>
<organism evidence="9 10">
    <name type="scientific">Candidatus Argoarchaeum ethanivorans</name>
    <dbReference type="NCBI Taxonomy" id="2608793"/>
    <lineage>
        <taxon>Archaea</taxon>
        <taxon>Methanobacteriati</taxon>
        <taxon>Methanobacteriota</taxon>
        <taxon>Stenosarchaea group</taxon>
        <taxon>Methanomicrobia</taxon>
        <taxon>Methanosarcinales</taxon>
        <taxon>Methanosarcinales incertae sedis</taxon>
        <taxon>GOM Arc I cluster</taxon>
        <taxon>Candidatus Argoarchaeum</taxon>
    </lineage>
</organism>
<keyword evidence="1" id="KW-0004">4Fe-4S</keyword>
<dbReference type="AlphaFoldDB" id="A0A811T564"/>
<evidence type="ECO:0000259" key="8">
    <source>
        <dbReference type="Pfam" id="PF03460"/>
    </source>
</evidence>
<dbReference type="InterPro" id="IPR045854">
    <property type="entry name" value="NO2/SO3_Rdtase_4Fe4S_sf"/>
</dbReference>
<dbReference type="Gene3D" id="3.90.480.10">
    <property type="entry name" value="Sulfite Reductase Hemoprotein,Domain 2"/>
    <property type="match status" value="1"/>
</dbReference>
<evidence type="ECO:0000259" key="7">
    <source>
        <dbReference type="Pfam" id="PF01077"/>
    </source>
</evidence>
<keyword evidence="2" id="KW-0349">Heme</keyword>
<evidence type="ECO:0000256" key="1">
    <source>
        <dbReference type="ARBA" id="ARBA00022485"/>
    </source>
</evidence>
<feature type="domain" description="Nitrite/Sulfite reductase ferredoxin-like" evidence="8">
    <location>
        <begin position="16"/>
        <end position="79"/>
    </location>
</feature>
<dbReference type="InterPro" id="IPR017220">
    <property type="entry name" value="Sulphite_reductase_assimil"/>
</dbReference>
<dbReference type="InterPro" id="IPR006067">
    <property type="entry name" value="NO2/SO3_Rdtase_4Fe4S_dom"/>
</dbReference>
<dbReference type="SUPFAM" id="SSF55124">
    <property type="entry name" value="Nitrite/Sulfite reductase N-terminal domain-like"/>
    <property type="match status" value="1"/>
</dbReference>
<evidence type="ECO:0000313" key="10">
    <source>
        <dbReference type="Proteomes" id="UP000634805"/>
    </source>
</evidence>
<evidence type="ECO:0000313" key="9">
    <source>
        <dbReference type="EMBL" id="CAD6490812.1"/>
    </source>
</evidence>
<dbReference type="Proteomes" id="UP000634805">
    <property type="component" value="Unassembled WGS sequence"/>
</dbReference>
<dbReference type="InterPro" id="IPR052034">
    <property type="entry name" value="NasD-like"/>
</dbReference>
<reference evidence="9" key="1">
    <citation type="submission" date="2020-10" db="EMBL/GenBank/DDBJ databases">
        <authorList>
            <person name="Hahn C.J."/>
            <person name="Laso-Perez R."/>
            <person name="Vulcano F."/>
            <person name="Vaziourakis K.-M."/>
            <person name="Stokke R."/>
            <person name="Steen I.H."/>
            <person name="Teske A."/>
            <person name="Boetius A."/>
            <person name="Liebeke M."/>
            <person name="Amann R."/>
            <person name="Knittel K."/>
        </authorList>
    </citation>
    <scope>NUCLEOTIDE SEQUENCE</scope>
    <source>
        <strain evidence="9">Gfbio:e3339647-f889-4370-9287-4fb5cb688e4c:AG392D22_GoMArc1</strain>
    </source>
</reference>
<dbReference type="Pfam" id="PF01077">
    <property type="entry name" value="NIR_SIR"/>
    <property type="match status" value="1"/>
</dbReference>
<dbReference type="InterPro" id="IPR005117">
    <property type="entry name" value="NiRdtase/SiRdtase_haem-b_fer"/>
</dbReference>
<dbReference type="SUPFAM" id="SSF56014">
    <property type="entry name" value="Nitrite and sulphite reductase 4Fe-4S domain-like"/>
    <property type="match status" value="1"/>
</dbReference>
<proteinExistence type="predicted"/>
<dbReference type="GO" id="GO:0020037">
    <property type="term" value="F:heme binding"/>
    <property type="evidence" value="ECO:0007669"/>
    <property type="project" value="InterPro"/>
</dbReference>
<dbReference type="PANTHER" id="PTHR43809:SF1">
    <property type="entry name" value="NITRITE REDUCTASE (NADH) LARGE SUBUNIT"/>
    <property type="match status" value="1"/>
</dbReference>
<name>A0A811T564_9EURY</name>
<evidence type="ECO:0000256" key="2">
    <source>
        <dbReference type="ARBA" id="ARBA00022617"/>
    </source>
</evidence>
<dbReference type="PROSITE" id="PS00365">
    <property type="entry name" value="NIR_SIR"/>
    <property type="match status" value="1"/>
</dbReference>
<evidence type="ECO:0000256" key="4">
    <source>
        <dbReference type="ARBA" id="ARBA00023002"/>
    </source>
</evidence>
<dbReference type="GO" id="GO:0016491">
    <property type="term" value="F:oxidoreductase activity"/>
    <property type="evidence" value="ECO:0007669"/>
    <property type="project" value="UniProtKB-KW"/>
</dbReference>
<dbReference type="PRINTS" id="PR00397">
    <property type="entry name" value="SIROHAEM"/>
</dbReference>
<dbReference type="EMBL" id="CAJHIS010000001">
    <property type="protein sequence ID" value="CAD6490812.1"/>
    <property type="molecule type" value="Genomic_DNA"/>
</dbReference>
<dbReference type="PIRSF" id="PIRSF037487">
    <property type="entry name" value="Sulfite_red_assimil"/>
    <property type="match status" value="1"/>
</dbReference>
<keyword evidence="4 9" id="KW-0560">Oxidoreductase</keyword>
<dbReference type="EC" id="1.8.98.3" evidence="9"/>
<dbReference type="Gene3D" id="3.30.413.10">
    <property type="entry name" value="Sulfite Reductase Hemoprotein, domain 1"/>
    <property type="match status" value="1"/>
</dbReference>